<feature type="compositionally biased region" description="Basic and acidic residues" evidence="1">
    <location>
        <begin position="147"/>
        <end position="162"/>
    </location>
</feature>
<evidence type="ECO:0000256" key="1">
    <source>
        <dbReference type="SAM" id="MobiDB-lite"/>
    </source>
</evidence>
<reference evidence="2" key="1">
    <citation type="submission" date="2015-11" db="EMBL/GenBank/DDBJ databases">
        <title>De novo transcriptome assembly of four potential Pierce s Disease insect vectors from Arizona vineyards.</title>
        <authorList>
            <person name="Tassone E.E."/>
        </authorList>
    </citation>
    <scope>NUCLEOTIDE SEQUENCE</scope>
</reference>
<dbReference type="AlphaFoldDB" id="A0A1B6J873"/>
<feature type="non-terminal residue" evidence="2">
    <location>
        <position position="1"/>
    </location>
</feature>
<feature type="region of interest" description="Disordered" evidence="1">
    <location>
        <begin position="67"/>
        <end position="99"/>
    </location>
</feature>
<feature type="compositionally biased region" description="Low complexity" evidence="1">
    <location>
        <begin position="10"/>
        <end position="28"/>
    </location>
</feature>
<accession>A0A1B6J873</accession>
<dbReference type="EMBL" id="GECU01012329">
    <property type="protein sequence ID" value="JAS95377.1"/>
    <property type="molecule type" value="Transcribed_RNA"/>
</dbReference>
<proteinExistence type="predicted"/>
<evidence type="ECO:0000313" key="2">
    <source>
        <dbReference type="EMBL" id="JAS95377.1"/>
    </source>
</evidence>
<name>A0A1B6J873_9HEMI</name>
<feature type="region of interest" description="Disordered" evidence="1">
    <location>
        <begin position="147"/>
        <end position="169"/>
    </location>
</feature>
<feature type="compositionally biased region" description="Basic and acidic residues" evidence="1">
    <location>
        <begin position="29"/>
        <end position="48"/>
    </location>
</feature>
<gene>
    <name evidence="2" type="ORF">g.32668</name>
</gene>
<protein>
    <submittedName>
        <fullName evidence="2">Uncharacterized protein</fullName>
    </submittedName>
</protein>
<organism evidence="2">
    <name type="scientific">Homalodisca liturata</name>
    <dbReference type="NCBI Taxonomy" id="320908"/>
    <lineage>
        <taxon>Eukaryota</taxon>
        <taxon>Metazoa</taxon>
        <taxon>Ecdysozoa</taxon>
        <taxon>Arthropoda</taxon>
        <taxon>Hexapoda</taxon>
        <taxon>Insecta</taxon>
        <taxon>Pterygota</taxon>
        <taxon>Neoptera</taxon>
        <taxon>Paraneoptera</taxon>
        <taxon>Hemiptera</taxon>
        <taxon>Auchenorrhyncha</taxon>
        <taxon>Membracoidea</taxon>
        <taxon>Cicadellidae</taxon>
        <taxon>Cicadellinae</taxon>
        <taxon>Proconiini</taxon>
        <taxon>Homalodisca</taxon>
    </lineage>
</organism>
<sequence length="373" mass="43917">PKRIQDHKIQSSSKQKSQTQQSSETQQETTREHRIWEINNSKEGKFDKYPFPQIDHNNIQPIFQQSPKRIQDHKIQSSSKQKNQAQQSTFETQRETSKEERFWQLINNNNEEKYVKQSHVNGNINEQPIIYATSTLFPYIGDHNRQSDFHEQKQSTQDKSESWHATSKDTQVQEFLNNNNNGRFVNIETNNVKYQPKFSTDFDQKFVFGNEKHDFKNHFTTNQHKSNTEISHSKNINELMLSKLNYLSQNNEGESSASVQKMENESSNKKFNIHDHNINSNSGNFGREISNVKIDLDNKNIFNNHHRNKFMTNTTNTSTKVSGFDKYNEEYDSLYEMQGKSKEGNNCTGNCKNDQDLLKNVRRFKTHLRETYL</sequence>
<feature type="region of interest" description="Disordered" evidence="1">
    <location>
        <begin position="1"/>
        <end position="55"/>
    </location>
</feature>
<feature type="compositionally biased region" description="Low complexity" evidence="1">
    <location>
        <begin position="76"/>
        <end position="88"/>
    </location>
</feature>